<organism evidence="2">
    <name type="scientific">Tanacetum cinerariifolium</name>
    <name type="common">Dalmatian daisy</name>
    <name type="synonym">Chrysanthemum cinerariifolium</name>
    <dbReference type="NCBI Taxonomy" id="118510"/>
    <lineage>
        <taxon>Eukaryota</taxon>
        <taxon>Viridiplantae</taxon>
        <taxon>Streptophyta</taxon>
        <taxon>Embryophyta</taxon>
        <taxon>Tracheophyta</taxon>
        <taxon>Spermatophyta</taxon>
        <taxon>Magnoliopsida</taxon>
        <taxon>eudicotyledons</taxon>
        <taxon>Gunneridae</taxon>
        <taxon>Pentapetalae</taxon>
        <taxon>asterids</taxon>
        <taxon>campanulids</taxon>
        <taxon>Asterales</taxon>
        <taxon>Asteraceae</taxon>
        <taxon>Asteroideae</taxon>
        <taxon>Anthemideae</taxon>
        <taxon>Anthemidinae</taxon>
        <taxon>Tanacetum</taxon>
    </lineage>
</organism>
<evidence type="ECO:0000256" key="1">
    <source>
        <dbReference type="SAM" id="SignalP"/>
    </source>
</evidence>
<proteinExistence type="predicted"/>
<accession>A0A699KS89</accession>
<dbReference type="EMBL" id="BKCJ010549574">
    <property type="protein sequence ID" value="GFB08876.1"/>
    <property type="molecule type" value="Genomic_DNA"/>
</dbReference>
<comment type="caution">
    <text evidence="2">The sequence shown here is derived from an EMBL/GenBank/DDBJ whole genome shotgun (WGS) entry which is preliminary data.</text>
</comment>
<evidence type="ECO:0000313" key="2">
    <source>
        <dbReference type="EMBL" id="GFB08876.1"/>
    </source>
</evidence>
<reference evidence="2" key="1">
    <citation type="journal article" date="2019" name="Sci. Rep.">
        <title>Draft genome of Tanacetum cinerariifolium, the natural source of mosquito coil.</title>
        <authorList>
            <person name="Yamashiro T."/>
            <person name="Shiraishi A."/>
            <person name="Satake H."/>
            <person name="Nakayama K."/>
        </authorList>
    </citation>
    <scope>NUCLEOTIDE SEQUENCE</scope>
</reference>
<dbReference type="PANTHER" id="PTHR33067:SF9">
    <property type="entry name" value="RNA-DIRECTED DNA POLYMERASE"/>
    <property type="match status" value="1"/>
</dbReference>
<gene>
    <name evidence="2" type="ORF">Tci_680847</name>
</gene>
<feature type="chain" id="PRO_5025610847" evidence="1">
    <location>
        <begin position="29"/>
        <end position="58"/>
    </location>
</feature>
<keyword evidence="2" id="KW-0548">Nucleotidyltransferase</keyword>
<dbReference type="AlphaFoldDB" id="A0A699KS89"/>
<protein>
    <submittedName>
        <fullName evidence="2">Reverse transcriptase domain-containing protein</fullName>
    </submittedName>
</protein>
<dbReference type="PANTHER" id="PTHR33067">
    <property type="entry name" value="RNA-DIRECTED DNA POLYMERASE-RELATED"/>
    <property type="match status" value="1"/>
</dbReference>
<feature type="signal peptide" evidence="1">
    <location>
        <begin position="1"/>
        <end position="28"/>
    </location>
</feature>
<feature type="non-terminal residue" evidence="2">
    <location>
        <position position="58"/>
    </location>
</feature>
<name>A0A699KS89_TANCI</name>
<keyword evidence="2" id="KW-0695">RNA-directed DNA polymerase</keyword>
<dbReference type="GO" id="GO:0003964">
    <property type="term" value="F:RNA-directed DNA polymerase activity"/>
    <property type="evidence" value="ECO:0007669"/>
    <property type="project" value="UniProtKB-KW"/>
</dbReference>
<keyword evidence="2" id="KW-0808">Transferase</keyword>
<sequence>MDECLALANIGTSINLMLLFVWEGLSLSELTPTCMTIELADRSVSKPIGIAKDVSVKV</sequence>
<keyword evidence="1" id="KW-0732">Signal</keyword>